<proteinExistence type="predicted"/>
<accession>A0ABR2LKR5</accession>
<evidence type="ECO:0000256" key="1">
    <source>
        <dbReference type="SAM" id="MobiDB-lite"/>
    </source>
</evidence>
<comment type="caution">
    <text evidence="2">The sequence shown here is derived from an EMBL/GenBank/DDBJ whole genome shotgun (WGS) entry which is preliminary data.</text>
</comment>
<reference evidence="2 3" key="1">
    <citation type="journal article" date="2022" name="Nat. Plants">
        <title>Genomes of leafy and leafless Platanthera orchids illuminate the evolution of mycoheterotrophy.</title>
        <authorList>
            <person name="Li M.H."/>
            <person name="Liu K.W."/>
            <person name="Li Z."/>
            <person name="Lu H.C."/>
            <person name="Ye Q.L."/>
            <person name="Zhang D."/>
            <person name="Wang J.Y."/>
            <person name="Li Y.F."/>
            <person name="Zhong Z.M."/>
            <person name="Liu X."/>
            <person name="Yu X."/>
            <person name="Liu D.K."/>
            <person name="Tu X.D."/>
            <person name="Liu B."/>
            <person name="Hao Y."/>
            <person name="Liao X.Y."/>
            <person name="Jiang Y.T."/>
            <person name="Sun W.H."/>
            <person name="Chen J."/>
            <person name="Chen Y.Q."/>
            <person name="Ai Y."/>
            <person name="Zhai J.W."/>
            <person name="Wu S.S."/>
            <person name="Zhou Z."/>
            <person name="Hsiao Y.Y."/>
            <person name="Wu W.L."/>
            <person name="Chen Y.Y."/>
            <person name="Lin Y.F."/>
            <person name="Hsu J.L."/>
            <person name="Li C.Y."/>
            <person name="Wang Z.W."/>
            <person name="Zhao X."/>
            <person name="Zhong W.Y."/>
            <person name="Ma X.K."/>
            <person name="Ma L."/>
            <person name="Huang J."/>
            <person name="Chen G.Z."/>
            <person name="Huang M.Z."/>
            <person name="Huang L."/>
            <person name="Peng D.H."/>
            <person name="Luo Y.B."/>
            <person name="Zou S.Q."/>
            <person name="Chen S.P."/>
            <person name="Lan S."/>
            <person name="Tsai W.C."/>
            <person name="Van de Peer Y."/>
            <person name="Liu Z.J."/>
        </authorList>
    </citation>
    <scope>NUCLEOTIDE SEQUENCE [LARGE SCALE GENOMIC DNA]</scope>
    <source>
        <strain evidence="2">Lor288</strain>
    </source>
</reference>
<dbReference type="Proteomes" id="UP001412067">
    <property type="component" value="Unassembled WGS sequence"/>
</dbReference>
<name>A0ABR2LKR5_9ASPA</name>
<evidence type="ECO:0000313" key="2">
    <source>
        <dbReference type="EMBL" id="KAK8942152.1"/>
    </source>
</evidence>
<keyword evidence="3" id="KW-1185">Reference proteome</keyword>
<feature type="region of interest" description="Disordered" evidence="1">
    <location>
        <begin position="247"/>
        <end position="293"/>
    </location>
</feature>
<organism evidence="2 3">
    <name type="scientific">Platanthera guangdongensis</name>
    <dbReference type="NCBI Taxonomy" id="2320717"/>
    <lineage>
        <taxon>Eukaryota</taxon>
        <taxon>Viridiplantae</taxon>
        <taxon>Streptophyta</taxon>
        <taxon>Embryophyta</taxon>
        <taxon>Tracheophyta</taxon>
        <taxon>Spermatophyta</taxon>
        <taxon>Magnoliopsida</taxon>
        <taxon>Liliopsida</taxon>
        <taxon>Asparagales</taxon>
        <taxon>Orchidaceae</taxon>
        <taxon>Orchidoideae</taxon>
        <taxon>Orchideae</taxon>
        <taxon>Orchidinae</taxon>
        <taxon>Platanthera</taxon>
    </lineage>
</organism>
<feature type="compositionally biased region" description="Basic and acidic residues" evidence="1">
    <location>
        <begin position="268"/>
        <end position="293"/>
    </location>
</feature>
<dbReference type="EMBL" id="JBBWWR010000019">
    <property type="protein sequence ID" value="KAK8942152.1"/>
    <property type="molecule type" value="Genomic_DNA"/>
</dbReference>
<protein>
    <submittedName>
        <fullName evidence="2">Uncharacterized protein</fullName>
    </submittedName>
</protein>
<sequence length="293" mass="32769">MLFFRIEPVRILQISDQRMQELKSKCFPSKHCGAVLGASTGKGNENVRSLDQLPLCGKREAFTWARNLILDAVGLFRVLLKEHEAFSIDYSSTALHRSCIGVGDVETENCSRNFHRRRCFLDLALGNFSAVFLEFHADIRSCLGQRRLRQVRAWELGVQVETNSMSLLRQGRFSGSHLLWRRSYALLDWVTAIDALGSGFLWRRADFQIQPAPLLIAAADARPFSAVGRLIQPTMILAAVPPASFPAAEAEARTSLPPAPPTSSHLPPSDRRGGIGEERQKRDHERGPDRQTP</sequence>
<gene>
    <name evidence="2" type="ORF">KSP40_PGU018103</name>
</gene>
<evidence type="ECO:0000313" key="3">
    <source>
        <dbReference type="Proteomes" id="UP001412067"/>
    </source>
</evidence>